<dbReference type="EMBL" id="JAUJDW010000256">
    <property type="protein sequence ID" value="KAK0609282.1"/>
    <property type="molecule type" value="Genomic_DNA"/>
</dbReference>
<dbReference type="PANTHER" id="PTHR12203">
    <property type="entry name" value="KDEL LYS-ASP-GLU-LEU CONTAINING - RELATED"/>
    <property type="match status" value="1"/>
</dbReference>
<name>A0AA39W9I6_9PEZI</name>
<reference evidence="2" key="1">
    <citation type="submission" date="2023-06" db="EMBL/GenBank/DDBJ databases">
        <title>Multi-omics analyses reveal the molecular pathogenesis toolkit of Lasiodiplodia hormozganensis, a cross-kingdom pathogen.</title>
        <authorList>
            <person name="Felix C."/>
            <person name="Meneses R."/>
            <person name="Goncalves M.F.M."/>
            <person name="Tilleman L."/>
            <person name="Duarte A.S."/>
            <person name="Jorrin-Novo J.V."/>
            <person name="Van De Peer Y."/>
            <person name="Deforce D."/>
            <person name="Van Nieuwerburgh F."/>
            <person name="Esteves A.C."/>
            <person name="Alves A."/>
        </authorList>
    </citation>
    <scope>NUCLEOTIDE SEQUENCE</scope>
    <source>
        <strain evidence="2">CBS 339.90</strain>
    </source>
</reference>
<dbReference type="Proteomes" id="UP001175001">
    <property type="component" value="Unassembled WGS sequence"/>
</dbReference>
<proteinExistence type="predicted"/>
<evidence type="ECO:0000313" key="2">
    <source>
        <dbReference type="EMBL" id="KAK0609282.1"/>
    </source>
</evidence>
<accession>A0AA39W9I6</accession>
<sequence length="243" mass="27819">FPNPDLGSYISFRDRLRHIEEPFALKIPKAAWRGNINNGVREALMAVVVNNTSSDGGGGGAQDWADVATMKGHRLHMAEFCKYMFAIHTEGIAWSGRLRYLQNCESVAVVHQPLAYQAHYYDLLVEEGPEQNYIAVRNDFSDLEEKIKHYLARPALAERVAKTSAATFRDRYLTPAAEACYWRRMVRSWADCQAFEPEQYDDVRQPDGSVWKRQRGVDWEAFLVRDPGFKLEFPGKEKGEDGR</sequence>
<evidence type="ECO:0000259" key="1">
    <source>
        <dbReference type="SMART" id="SM00672"/>
    </source>
</evidence>
<protein>
    <submittedName>
        <fullName evidence="2">O-glucosyltransferase rumi</fullName>
    </submittedName>
</protein>
<dbReference type="InterPro" id="IPR051091">
    <property type="entry name" value="O-Glucosyltr/Glycosyltrsf_90"/>
</dbReference>
<feature type="non-terminal residue" evidence="2">
    <location>
        <position position="1"/>
    </location>
</feature>
<comment type="caution">
    <text evidence="2">The sequence shown here is derived from an EMBL/GenBank/DDBJ whole genome shotgun (WGS) entry which is preliminary data.</text>
</comment>
<feature type="domain" description="Glycosyl transferase CAP10" evidence="1">
    <location>
        <begin position="2"/>
        <end position="196"/>
    </location>
</feature>
<dbReference type="AlphaFoldDB" id="A0AA39W9I6"/>
<dbReference type="SMART" id="SM00672">
    <property type="entry name" value="CAP10"/>
    <property type="match status" value="1"/>
</dbReference>
<dbReference type="InterPro" id="IPR006598">
    <property type="entry name" value="CAP10"/>
</dbReference>
<dbReference type="Pfam" id="PF05686">
    <property type="entry name" value="Glyco_transf_90"/>
    <property type="match status" value="1"/>
</dbReference>
<gene>
    <name evidence="2" type="primary">rumi</name>
    <name evidence="2" type="ORF">DIS24_g12355</name>
</gene>
<keyword evidence="3" id="KW-1185">Reference proteome</keyword>
<organism evidence="2 3">
    <name type="scientific">Lasiodiplodia hormozganensis</name>
    <dbReference type="NCBI Taxonomy" id="869390"/>
    <lineage>
        <taxon>Eukaryota</taxon>
        <taxon>Fungi</taxon>
        <taxon>Dikarya</taxon>
        <taxon>Ascomycota</taxon>
        <taxon>Pezizomycotina</taxon>
        <taxon>Dothideomycetes</taxon>
        <taxon>Dothideomycetes incertae sedis</taxon>
        <taxon>Botryosphaeriales</taxon>
        <taxon>Botryosphaeriaceae</taxon>
        <taxon>Lasiodiplodia</taxon>
    </lineage>
</organism>
<dbReference type="PANTHER" id="PTHR12203:SF107">
    <property type="entry name" value="GLYCOSYL TRANSFERASE CAP10 DOMAIN-CONTAINING PROTEIN"/>
    <property type="match status" value="1"/>
</dbReference>
<evidence type="ECO:0000313" key="3">
    <source>
        <dbReference type="Proteomes" id="UP001175001"/>
    </source>
</evidence>